<evidence type="ECO:0000259" key="1">
    <source>
        <dbReference type="Pfam" id="PF13400"/>
    </source>
</evidence>
<evidence type="ECO:0000313" key="2">
    <source>
        <dbReference type="EMBL" id="TCJ23711.1"/>
    </source>
</evidence>
<accession>A0A4R1C035</accession>
<protein>
    <recommendedName>
        <fullName evidence="1">Putative Flp pilus-assembly TadG-like N-terminal domain-containing protein</fullName>
    </recommendedName>
</protein>
<dbReference type="Proteomes" id="UP000295453">
    <property type="component" value="Unassembled WGS sequence"/>
</dbReference>
<dbReference type="AlphaFoldDB" id="A0A4R1C035"/>
<keyword evidence="3" id="KW-1185">Reference proteome</keyword>
<dbReference type="Pfam" id="PF13400">
    <property type="entry name" value="Tad"/>
    <property type="match status" value="1"/>
</dbReference>
<gene>
    <name evidence="2" type="ORF">EPD65_10610</name>
</gene>
<organism evidence="2 3">
    <name type="scientific">Nocardioides jejuensis</name>
    <dbReference type="NCBI Taxonomy" id="2502782"/>
    <lineage>
        <taxon>Bacteria</taxon>
        <taxon>Bacillati</taxon>
        <taxon>Actinomycetota</taxon>
        <taxon>Actinomycetes</taxon>
        <taxon>Propionibacteriales</taxon>
        <taxon>Nocardioidaceae</taxon>
        <taxon>Nocardioides</taxon>
    </lineage>
</organism>
<dbReference type="OrthoDB" id="3769509at2"/>
<sequence>MTRRRDEGGAIAVMTALLSVALLTIGAFSVDLGVAYTSRMALQTAADAGALAAAATYADGAGRTCADLRAAVPEATARAAADRYLAANRSSLTTSATGTLSVTCTGGALRVSYTVRGDTPTYLGRLAGAGDALTAAVRAGAAVEVSPGGNGLRPLAICGADIPADATPGSVWRAYVPGIGLAPPSTCPLPPTPGDWWTLDCPGESDDDGGNGQAQLATQIRNGCSLPITAVSGQGGLAGTALGNLLRSACPTASTAPPYSCLSGDPGQPDAGQVRDAWAALIDSGRTIGLPVFCGPATCGPTFTGTGTHAVFPVQRVVVVTVCGYHFGKQLKKRYSSGIGVCTPASAAASALMADETDTSYLLLVARTLFASGSTQETGCALGDTTCDGGLRRVRLVE</sequence>
<dbReference type="EMBL" id="SJZJ01000016">
    <property type="protein sequence ID" value="TCJ23711.1"/>
    <property type="molecule type" value="Genomic_DNA"/>
</dbReference>
<dbReference type="RefSeq" id="WP_131583927.1">
    <property type="nucleotide sequence ID" value="NZ_SJZJ01000016.1"/>
</dbReference>
<comment type="caution">
    <text evidence="2">The sequence shown here is derived from an EMBL/GenBank/DDBJ whole genome shotgun (WGS) entry which is preliminary data.</text>
</comment>
<reference evidence="2 3" key="1">
    <citation type="submission" date="2019-03" db="EMBL/GenBank/DDBJ databases">
        <authorList>
            <person name="Kim M.K.M."/>
        </authorList>
    </citation>
    <scope>NUCLEOTIDE SEQUENCE [LARGE SCALE GENOMIC DNA]</scope>
    <source>
        <strain evidence="2 3">18JY15-6</strain>
    </source>
</reference>
<proteinExistence type="predicted"/>
<dbReference type="InterPro" id="IPR028087">
    <property type="entry name" value="Tad_N"/>
</dbReference>
<name>A0A4R1C035_9ACTN</name>
<feature type="domain" description="Putative Flp pilus-assembly TadG-like N-terminal" evidence="1">
    <location>
        <begin position="9"/>
        <end position="55"/>
    </location>
</feature>
<evidence type="ECO:0000313" key="3">
    <source>
        <dbReference type="Proteomes" id="UP000295453"/>
    </source>
</evidence>